<dbReference type="AlphaFoldDB" id="V6TQI2"/>
<reference evidence="2" key="1">
    <citation type="submission" date="2012-02" db="EMBL/GenBank/DDBJ databases">
        <title>Genome sequencing of Giardia lamblia Genotypes A2 and B isolates (DH and GS) and comparative analysis with the genomes of Genotypes A1 and E (WB and Pig).</title>
        <authorList>
            <person name="Adam R."/>
            <person name="Dahlstrom E."/>
            <person name="Martens C."/>
            <person name="Bruno D."/>
            <person name="Barbian K."/>
            <person name="Porcella S.F."/>
            <person name="Nash T."/>
        </authorList>
    </citation>
    <scope>NUCLEOTIDE SEQUENCE</scope>
    <source>
        <strain evidence="2">GS</strain>
    </source>
</reference>
<gene>
    <name evidence="1" type="ORF">GSB_150894</name>
</gene>
<name>V6TQI2_GIAIN</name>
<evidence type="ECO:0000313" key="2">
    <source>
        <dbReference type="Proteomes" id="UP000018040"/>
    </source>
</evidence>
<dbReference type="Proteomes" id="UP000018040">
    <property type="component" value="Unassembled WGS sequence"/>
</dbReference>
<reference evidence="1 2" key="2">
    <citation type="journal article" date="2013" name="Genome Biol. Evol.">
        <title>Genome sequencing of Giardia lamblia genotypes A2 and B isolates (DH and GS) and comparative analysis with the genomes of genotypes A1 and E (WB and Pig).</title>
        <authorList>
            <person name="Adam R.D."/>
            <person name="Dahlstrom E.W."/>
            <person name="Martens C.A."/>
            <person name="Bruno D.P."/>
            <person name="Barbian K.D."/>
            <person name="Ricklefs S.M."/>
            <person name="Hernandez M.M."/>
            <person name="Narla N.P."/>
            <person name="Patel R.B."/>
            <person name="Porcella S.F."/>
            <person name="Nash T.E."/>
        </authorList>
    </citation>
    <scope>NUCLEOTIDE SEQUENCE [LARGE SCALE GENOMIC DNA]</scope>
    <source>
        <strain evidence="1 2">GS</strain>
    </source>
</reference>
<organism evidence="1 2">
    <name type="scientific">Giardia intestinalis</name>
    <name type="common">Giardia lamblia</name>
    <dbReference type="NCBI Taxonomy" id="5741"/>
    <lineage>
        <taxon>Eukaryota</taxon>
        <taxon>Metamonada</taxon>
        <taxon>Diplomonadida</taxon>
        <taxon>Hexamitidae</taxon>
        <taxon>Giardiinae</taxon>
        <taxon>Giardia</taxon>
    </lineage>
</organism>
<accession>V6TQI2</accession>
<evidence type="ECO:0000313" key="1">
    <source>
        <dbReference type="EMBL" id="ESU40612.1"/>
    </source>
</evidence>
<sequence length="39" mass="4393">MPSIFFQCALYRDAAYIASPAEALAHRSIIFCLELDTPF</sequence>
<proteinExistence type="predicted"/>
<dbReference type="EMBL" id="AHHH01000197">
    <property type="protein sequence ID" value="ESU40612.1"/>
    <property type="molecule type" value="Genomic_DNA"/>
</dbReference>
<protein>
    <submittedName>
        <fullName evidence="1">Uncharacterized protein</fullName>
    </submittedName>
</protein>
<comment type="caution">
    <text evidence="1">The sequence shown here is derived from an EMBL/GenBank/DDBJ whole genome shotgun (WGS) entry which is preliminary data.</text>
</comment>